<keyword evidence="5" id="KW-1015">Disulfide bond</keyword>
<evidence type="ECO:0000256" key="4">
    <source>
        <dbReference type="ARBA" id="ARBA00022825"/>
    </source>
</evidence>
<dbReference type="AlphaFoldDB" id="A0A8K0FWQ8"/>
<dbReference type="InterPro" id="IPR001254">
    <property type="entry name" value="Trypsin_dom"/>
</dbReference>
<organism evidence="10 11">
    <name type="scientific">Ignelater luminosus</name>
    <name type="common">Cucubano</name>
    <name type="synonym">Pyrophorus luminosus</name>
    <dbReference type="NCBI Taxonomy" id="2038154"/>
    <lineage>
        <taxon>Eukaryota</taxon>
        <taxon>Metazoa</taxon>
        <taxon>Ecdysozoa</taxon>
        <taxon>Arthropoda</taxon>
        <taxon>Hexapoda</taxon>
        <taxon>Insecta</taxon>
        <taxon>Pterygota</taxon>
        <taxon>Neoptera</taxon>
        <taxon>Endopterygota</taxon>
        <taxon>Coleoptera</taxon>
        <taxon>Polyphaga</taxon>
        <taxon>Elateriformia</taxon>
        <taxon>Elateroidea</taxon>
        <taxon>Elateridae</taxon>
        <taxon>Agrypninae</taxon>
        <taxon>Pyrophorini</taxon>
        <taxon>Ignelater</taxon>
    </lineage>
</organism>
<evidence type="ECO:0000256" key="6">
    <source>
        <dbReference type="ARBA" id="ARBA00023180"/>
    </source>
</evidence>
<dbReference type="Proteomes" id="UP000801492">
    <property type="component" value="Unassembled WGS sequence"/>
</dbReference>
<dbReference type="GO" id="GO:0006508">
    <property type="term" value="P:proteolysis"/>
    <property type="evidence" value="ECO:0007669"/>
    <property type="project" value="UniProtKB-KW"/>
</dbReference>
<keyword evidence="1" id="KW-0645">Protease</keyword>
<dbReference type="InterPro" id="IPR022700">
    <property type="entry name" value="CLIP"/>
</dbReference>
<feature type="domain" description="Peptidase S1" evidence="8">
    <location>
        <begin position="179"/>
        <end position="301"/>
    </location>
</feature>
<evidence type="ECO:0000256" key="3">
    <source>
        <dbReference type="ARBA" id="ARBA00022801"/>
    </source>
</evidence>
<name>A0A8K0FWQ8_IGNLU</name>
<evidence type="ECO:0000256" key="2">
    <source>
        <dbReference type="ARBA" id="ARBA00022729"/>
    </source>
</evidence>
<dbReference type="Pfam" id="PF00089">
    <property type="entry name" value="Trypsin"/>
    <property type="match status" value="1"/>
</dbReference>
<dbReference type="InterPro" id="IPR043504">
    <property type="entry name" value="Peptidase_S1_PA_chymotrypsin"/>
</dbReference>
<dbReference type="Gene3D" id="2.40.10.10">
    <property type="entry name" value="Trypsin-like serine proteases"/>
    <property type="match status" value="1"/>
</dbReference>
<dbReference type="InterPro" id="IPR038565">
    <property type="entry name" value="CLIP_sf"/>
</dbReference>
<keyword evidence="3" id="KW-0378">Hydrolase</keyword>
<dbReference type="EMBL" id="VTPC01090642">
    <property type="protein sequence ID" value="KAF2882210.1"/>
    <property type="molecule type" value="Genomic_DNA"/>
</dbReference>
<dbReference type="Gene3D" id="3.30.1640.30">
    <property type="match status" value="1"/>
</dbReference>
<dbReference type="FunFam" id="2.40.10.10:FF:000028">
    <property type="entry name" value="Serine protease easter"/>
    <property type="match status" value="1"/>
</dbReference>
<comment type="caution">
    <text evidence="10">The sequence shown here is derived from an EMBL/GenBank/DDBJ whole genome shotgun (WGS) entry which is preliminary data.</text>
</comment>
<keyword evidence="4" id="KW-0720">Serine protease</keyword>
<dbReference type="PANTHER" id="PTHR24260:SF140">
    <property type="entry name" value="SERINE PROTEASE GRASS"/>
    <property type="match status" value="1"/>
</dbReference>
<evidence type="ECO:0000256" key="1">
    <source>
        <dbReference type="ARBA" id="ARBA00022670"/>
    </source>
</evidence>
<accession>A0A8K0FWQ8</accession>
<reference evidence="10" key="1">
    <citation type="submission" date="2019-08" db="EMBL/GenBank/DDBJ databases">
        <title>The genome of the North American firefly Photinus pyralis.</title>
        <authorList>
            <consortium name="Photinus pyralis genome working group"/>
            <person name="Fallon T.R."/>
            <person name="Sander Lower S.E."/>
            <person name="Weng J.-K."/>
        </authorList>
    </citation>
    <scope>NUCLEOTIDE SEQUENCE</scope>
    <source>
        <strain evidence="10">TRF0915ILg1</strain>
        <tissue evidence="10">Whole body</tissue>
    </source>
</reference>
<comment type="similarity">
    <text evidence="7">Belongs to the peptidase S1 family. CLIP subfamily.</text>
</comment>
<dbReference type="InterPro" id="IPR009003">
    <property type="entry name" value="Peptidase_S1_PA"/>
</dbReference>
<protein>
    <recommendedName>
        <fullName evidence="12">CLIP domain-containing serine protease</fullName>
    </recommendedName>
</protein>
<dbReference type="SUPFAM" id="SSF50494">
    <property type="entry name" value="Trypsin-like serine proteases"/>
    <property type="match status" value="1"/>
</dbReference>
<evidence type="ECO:0000259" key="9">
    <source>
        <dbReference type="PROSITE" id="PS51888"/>
    </source>
</evidence>
<sequence>MDGSELFKKVFVIVVFIINEAYSDRCITPNGEEAECISIYSCLKLTSGNFKEDKDAKEFVRRSYCGFDKDPLICCGSEIKSSKLLSYLRHSKFHIDFDDEDDGCNNCNTSANLNINNSRRRTSKTSKYLISGENSTKDCSSSAFLKLIRPRKNLESRASRKARSIKRKLKGSNYVDRRYCGKQRTKAVDEFPWLAHLRYSHRNKTDAGFKCVGALISERHLLTAARCIVSDNSTELELVSIQLGQQNKERIQNCIASTCNNTILDFGIEKLIPHPEYNVQKNDIGLIKLNTSVLFSGDNSE</sequence>
<dbReference type="GO" id="GO:0004252">
    <property type="term" value="F:serine-type endopeptidase activity"/>
    <property type="evidence" value="ECO:0007669"/>
    <property type="project" value="InterPro"/>
</dbReference>
<evidence type="ECO:0000256" key="5">
    <source>
        <dbReference type="ARBA" id="ARBA00023157"/>
    </source>
</evidence>
<dbReference type="SMART" id="SM00680">
    <property type="entry name" value="CLIP"/>
    <property type="match status" value="1"/>
</dbReference>
<evidence type="ECO:0000313" key="11">
    <source>
        <dbReference type="Proteomes" id="UP000801492"/>
    </source>
</evidence>
<gene>
    <name evidence="10" type="ORF">ILUMI_23963</name>
</gene>
<evidence type="ECO:0008006" key="12">
    <source>
        <dbReference type="Google" id="ProtNLM"/>
    </source>
</evidence>
<dbReference type="PANTHER" id="PTHR24260">
    <property type="match status" value="1"/>
</dbReference>
<dbReference type="OrthoDB" id="7468414at2759"/>
<proteinExistence type="inferred from homology"/>
<evidence type="ECO:0000259" key="8">
    <source>
        <dbReference type="PROSITE" id="PS50240"/>
    </source>
</evidence>
<evidence type="ECO:0000256" key="7">
    <source>
        <dbReference type="ARBA" id="ARBA00024195"/>
    </source>
</evidence>
<keyword evidence="2" id="KW-0732">Signal</keyword>
<dbReference type="PROSITE" id="PS51888">
    <property type="entry name" value="CLIP"/>
    <property type="match status" value="1"/>
</dbReference>
<keyword evidence="6" id="KW-0325">Glycoprotein</keyword>
<dbReference type="InterPro" id="IPR051333">
    <property type="entry name" value="CLIP_Serine_Protease"/>
</dbReference>
<feature type="domain" description="Clip" evidence="9">
    <location>
        <begin position="25"/>
        <end position="75"/>
    </location>
</feature>
<evidence type="ECO:0000313" key="10">
    <source>
        <dbReference type="EMBL" id="KAF2882210.1"/>
    </source>
</evidence>
<keyword evidence="11" id="KW-1185">Reference proteome</keyword>
<dbReference type="PROSITE" id="PS50240">
    <property type="entry name" value="TRYPSIN_DOM"/>
    <property type="match status" value="1"/>
</dbReference>
<dbReference type="Pfam" id="PF12032">
    <property type="entry name" value="CLIP"/>
    <property type="match status" value="1"/>
</dbReference>